<organism evidence="2 3">
    <name type="scientific">Haemaphysalis longicornis</name>
    <name type="common">Bush tick</name>
    <dbReference type="NCBI Taxonomy" id="44386"/>
    <lineage>
        <taxon>Eukaryota</taxon>
        <taxon>Metazoa</taxon>
        <taxon>Ecdysozoa</taxon>
        <taxon>Arthropoda</taxon>
        <taxon>Chelicerata</taxon>
        <taxon>Arachnida</taxon>
        <taxon>Acari</taxon>
        <taxon>Parasitiformes</taxon>
        <taxon>Ixodida</taxon>
        <taxon>Ixodoidea</taxon>
        <taxon>Ixodidae</taxon>
        <taxon>Haemaphysalinae</taxon>
        <taxon>Haemaphysalis</taxon>
    </lineage>
</organism>
<feature type="compositionally biased region" description="Gly residues" evidence="1">
    <location>
        <begin position="167"/>
        <end position="176"/>
    </location>
</feature>
<dbReference type="Proteomes" id="UP000821853">
    <property type="component" value="Chromosome 5"/>
</dbReference>
<keyword evidence="3" id="KW-1185">Reference proteome</keyword>
<accession>A0A9J6GKG5</accession>
<gene>
    <name evidence="2" type="ORF">HPB48_000458</name>
</gene>
<feature type="region of interest" description="Disordered" evidence="1">
    <location>
        <begin position="163"/>
        <end position="198"/>
    </location>
</feature>
<evidence type="ECO:0000256" key="1">
    <source>
        <dbReference type="SAM" id="MobiDB-lite"/>
    </source>
</evidence>
<name>A0A9J6GKG5_HAELO</name>
<evidence type="ECO:0000313" key="3">
    <source>
        <dbReference type="Proteomes" id="UP000821853"/>
    </source>
</evidence>
<sequence>MYLRIAPCALHRRRRRGRRDRHREEPAVSCLSSPLSLLFETSSTTPVCFAQCSSHLTSPPRLRDHLWCSVLHPSISCNPGVVLRRRARGPCSEAFLLFSLPLPLSGLEQQRHTLVRPGCSSTSQVPSQRSAETRREQLFWRGLREGALQGEFACGECPGVLRRVGPDNGGGGGGTGETPPSGPKRPSSLDGGPSRVLL</sequence>
<reference evidence="2 3" key="1">
    <citation type="journal article" date="2020" name="Cell">
        <title>Large-Scale Comparative Analyses of Tick Genomes Elucidate Their Genetic Diversity and Vector Capacities.</title>
        <authorList>
            <consortium name="Tick Genome and Microbiome Consortium (TIGMIC)"/>
            <person name="Jia N."/>
            <person name="Wang J."/>
            <person name="Shi W."/>
            <person name="Du L."/>
            <person name="Sun Y."/>
            <person name="Zhan W."/>
            <person name="Jiang J.F."/>
            <person name="Wang Q."/>
            <person name="Zhang B."/>
            <person name="Ji P."/>
            <person name="Bell-Sakyi L."/>
            <person name="Cui X.M."/>
            <person name="Yuan T.T."/>
            <person name="Jiang B.G."/>
            <person name="Yang W.F."/>
            <person name="Lam T.T."/>
            <person name="Chang Q.C."/>
            <person name="Ding S.J."/>
            <person name="Wang X.J."/>
            <person name="Zhu J.G."/>
            <person name="Ruan X.D."/>
            <person name="Zhao L."/>
            <person name="Wei J.T."/>
            <person name="Ye R.Z."/>
            <person name="Que T.C."/>
            <person name="Du C.H."/>
            <person name="Zhou Y.H."/>
            <person name="Cheng J.X."/>
            <person name="Dai P.F."/>
            <person name="Guo W.B."/>
            <person name="Han X.H."/>
            <person name="Huang E.J."/>
            <person name="Li L.F."/>
            <person name="Wei W."/>
            <person name="Gao Y.C."/>
            <person name="Liu J.Z."/>
            <person name="Shao H.Z."/>
            <person name="Wang X."/>
            <person name="Wang C.C."/>
            <person name="Yang T.C."/>
            <person name="Huo Q.B."/>
            <person name="Li W."/>
            <person name="Chen H.Y."/>
            <person name="Chen S.E."/>
            <person name="Zhou L.G."/>
            <person name="Ni X.B."/>
            <person name="Tian J.H."/>
            <person name="Sheng Y."/>
            <person name="Liu T."/>
            <person name="Pan Y.S."/>
            <person name="Xia L.Y."/>
            <person name="Li J."/>
            <person name="Zhao F."/>
            <person name="Cao W.C."/>
        </authorList>
    </citation>
    <scope>NUCLEOTIDE SEQUENCE [LARGE SCALE GENOMIC DNA]</scope>
    <source>
        <strain evidence="2">HaeL-2018</strain>
    </source>
</reference>
<dbReference type="VEuPathDB" id="VectorBase:HLOH_043370"/>
<protein>
    <submittedName>
        <fullName evidence="2">Uncharacterized protein</fullName>
    </submittedName>
</protein>
<proteinExistence type="predicted"/>
<comment type="caution">
    <text evidence="2">The sequence shown here is derived from an EMBL/GenBank/DDBJ whole genome shotgun (WGS) entry which is preliminary data.</text>
</comment>
<dbReference type="AlphaFoldDB" id="A0A9J6GKG5"/>
<dbReference type="EMBL" id="JABSTR010000007">
    <property type="protein sequence ID" value="KAH9375698.1"/>
    <property type="molecule type" value="Genomic_DNA"/>
</dbReference>
<evidence type="ECO:0000313" key="2">
    <source>
        <dbReference type="EMBL" id="KAH9375698.1"/>
    </source>
</evidence>